<name>M9M0P9_PAEPP</name>
<evidence type="ECO:0000313" key="3">
    <source>
        <dbReference type="Proteomes" id="UP000029453"/>
    </source>
</evidence>
<reference evidence="2 3" key="1">
    <citation type="submission" date="2012-10" db="EMBL/GenBank/DDBJ databases">
        <title>Draft Genome Sequence of Paenibacillus popilliae ATCC 14706T.</title>
        <authorList>
            <person name="Iiyama K."/>
            <person name="Mori K."/>
            <person name="Mon H."/>
            <person name="Chieda Y."/>
            <person name="Lee J.M."/>
            <person name="Kusakabe T."/>
            <person name="Tashiro K."/>
            <person name="Asano S."/>
            <person name="Yasunaga-Aoki C."/>
            <person name="Shimizu S."/>
        </authorList>
    </citation>
    <scope>NUCLEOTIDE SEQUENCE [LARGE SCALE GENOMIC DNA]</scope>
    <source>
        <strain evidence="2 3">ATCC 14706</strain>
    </source>
</reference>
<keyword evidence="1" id="KW-0614">Plasmid</keyword>
<evidence type="ECO:0000313" key="2">
    <source>
        <dbReference type="EMBL" id="GAC42419.1"/>
    </source>
</evidence>
<keyword evidence="3" id="KW-1185">Reference proteome</keyword>
<geneLocation type="plasmid" evidence="1">
    <name>pPOP15.9</name>
</geneLocation>
<evidence type="ECO:0000313" key="1">
    <source>
        <dbReference type="EMBL" id="BAQ95619.1"/>
    </source>
</evidence>
<accession>M9M0P9</accession>
<sequence>MITWGIRKEINGVNESLEGGFQLNSTSNIGTQAHLDMGIEYDVKHRKANNIWPFKLLNLFKITIICACYFGNCAPEPDAAGACKVLSAP</sequence>
<proteinExistence type="predicted"/>
<organism evidence="2 3">
    <name type="scientific">Paenibacillus popilliae ATCC 14706</name>
    <dbReference type="NCBI Taxonomy" id="1212764"/>
    <lineage>
        <taxon>Bacteria</taxon>
        <taxon>Bacillati</taxon>
        <taxon>Bacillota</taxon>
        <taxon>Bacilli</taxon>
        <taxon>Bacillales</taxon>
        <taxon>Paenibacillaceae</taxon>
        <taxon>Paenibacillus</taxon>
    </lineage>
</organism>
<protein>
    <submittedName>
        <fullName evidence="2">FOG: WD40 repeat</fullName>
    </submittedName>
</protein>
<gene>
    <name evidence="2" type="ORF">PPOP_1776</name>
</gene>
<dbReference type="AlphaFoldDB" id="M9M0P9"/>
<dbReference type="EMBL" id="AB931111">
    <property type="protein sequence ID" value="BAQ95619.1"/>
    <property type="molecule type" value="Genomic_DNA"/>
</dbReference>
<dbReference type="Proteomes" id="UP000029453">
    <property type="component" value="Unassembled WGS sequence"/>
</dbReference>
<reference evidence="1" key="2">
    <citation type="journal article" date="2015" name="Meta Gene">
        <title>Characterization of KfrA proteins encoded by a plasmid of Paenibacillus popilliae ATCC 14706(T).</title>
        <authorList>
            <person name="Iiyama K."/>
            <person name="Mon H."/>
            <person name="Mori K."/>
            <person name="Mitsudome T."/>
            <person name="Lee J.M."/>
            <person name="Kusakabe T."/>
            <person name="Tashiro K."/>
            <person name="Asano S."/>
            <person name="Yasunaga-Aoki C."/>
        </authorList>
    </citation>
    <scope>NUCLEOTIDE SEQUENCE</scope>
    <source>
        <strain evidence="1">ATCC 14706</strain>
        <plasmid evidence="1">pPOP15.9</plasmid>
    </source>
</reference>
<dbReference type="EMBL" id="BALG01000099">
    <property type="protein sequence ID" value="GAC42419.1"/>
    <property type="molecule type" value="Genomic_DNA"/>
</dbReference>